<keyword evidence="1" id="KW-0472">Membrane</keyword>
<name>A0ABZ0CPQ5_9BURK</name>
<evidence type="ECO:0000256" key="1">
    <source>
        <dbReference type="SAM" id="Phobius"/>
    </source>
</evidence>
<evidence type="ECO:0000313" key="2">
    <source>
        <dbReference type="EMBL" id="WOB06976.1"/>
    </source>
</evidence>
<keyword evidence="1" id="KW-1133">Transmembrane helix</keyword>
<keyword evidence="1" id="KW-0812">Transmembrane</keyword>
<evidence type="ECO:0008006" key="4">
    <source>
        <dbReference type="Google" id="ProtNLM"/>
    </source>
</evidence>
<sequence>MTPLKLLGAALIAAGVLALVYGGFSYTKNTHDVKLGPIEFSVKEKESVNVPVWAGVAAIVGGAALLLFGGGRKG</sequence>
<dbReference type="Proteomes" id="UP001303946">
    <property type="component" value="Chromosome"/>
</dbReference>
<reference evidence="2 3" key="1">
    <citation type="submission" date="2023-10" db="EMBL/GenBank/DDBJ databases">
        <title>Bacteria for the degradation of biodegradable plastic PBAT(Polybutylene adipate terephthalate).</title>
        <authorList>
            <person name="Weon H.-Y."/>
            <person name="Yeon J."/>
        </authorList>
    </citation>
    <scope>NUCLEOTIDE SEQUENCE [LARGE SCALE GENOMIC DNA]</scope>
    <source>
        <strain evidence="2 3">SBD 7-3</strain>
    </source>
</reference>
<evidence type="ECO:0000313" key="3">
    <source>
        <dbReference type="Proteomes" id="UP001303946"/>
    </source>
</evidence>
<feature type="transmembrane region" description="Helical" evidence="1">
    <location>
        <begin position="50"/>
        <end position="68"/>
    </location>
</feature>
<accession>A0ABZ0CPQ5</accession>
<keyword evidence="3" id="KW-1185">Reference proteome</keyword>
<gene>
    <name evidence="2" type="ORF">RXV79_18875</name>
</gene>
<proteinExistence type="predicted"/>
<dbReference type="RefSeq" id="WP_316699634.1">
    <property type="nucleotide sequence ID" value="NZ_CP136336.1"/>
</dbReference>
<organism evidence="2 3">
    <name type="scientific">Piscinibacter gummiphilus</name>
    <dbReference type="NCBI Taxonomy" id="946333"/>
    <lineage>
        <taxon>Bacteria</taxon>
        <taxon>Pseudomonadati</taxon>
        <taxon>Pseudomonadota</taxon>
        <taxon>Betaproteobacteria</taxon>
        <taxon>Burkholderiales</taxon>
        <taxon>Sphaerotilaceae</taxon>
        <taxon>Piscinibacter</taxon>
    </lineage>
</organism>
<dbReference type="EMBL" id="CP136336">
    <property type="protein sequence ID" value="WOB06976.1"/>
    <property type="molecule type" value="Genomic_DNA"/>
</dbReference>
<protein>
    <recommendedName>
        <fullName evidence="4">DUF3185 domain-containing protein</fullName>
    </recommendedName>
</protein>